<dbReference type="Proteomes" id="UP000315280">
    <property type="component" value="Segment"/>
</dbReference>
<organism evidence="1 2">
    <name type="scientific">Microbacterium phage FuzzBuster</name>
    <dbReference type="NCBI Taxonomy" id="2590935"/>
    <lineage>
        <taxon>Viruses</taxon>
        <taxon>Duplodnaviria</taxon>
        <taxon>Heunggongvirae</taxon>
        <taxon>Uroviricota</taxon>
        <taxon>Caudoviricetes</taxon>
        <taxon>Hodgkinviridae</taxon>
        <taxon>Fuzzbustervirus</taxon>
        <taxon>Fuzzbustervirus fuzzbuster</taxon>
    </lineage>
</organism>
<gene>
    <name evidence="1" type="primary">36</name>
    <name evidence="1" type="ORF">SEA_FUZZBUSTER_36</name>
</gene>
<evidence type="ECO:0000313" key="2">
    <source>
        <dbReference type="Proteomes" id="UP000315280"/>
    </source>
</evidence>
<name>A0A516KV04_9CAUD</name>
<keyword evidence="2" id="KW-1185">Reference proteome</keyword>
<accession>A0A516KV04</accession>
<protein>
    <submittedName>
        <fullName evidence="1">Uncharacterized protein</fullName>
    </submittedName>
</protein>
<sequence>MAALNRVTPALKAIVENVVTALDAVDRKPARIVPIAAGTAPAWDECCDGLLYSRIVTIAPAPDRTNPTPANIRCGVHLWIVTAAITIVRCVATVDDGGTPPAAETMAEEGEAILSDAIEIQQALYCTDGIRQIVNGQPVQEEGMCVGFEWTFNFAVPVCADCPPPTPI</sequence>
<evidence type="ECO:0000313" key="1">
    <source>
        <dbReference type="EMBL" id="QDP45520.1"/>
    </source>
</evidence>
<proteinExistence type="predicted"/>
<dbReference type="EMBL" id="MN062720">
    <property type="protein sequence ID" value="QDP45520.1"/>
    <property type="molecule type" value="Genomic_DNA"/>
</dbReference>
<reference evidence="1 2" key="1">
    <citation type="submission" date="2019-06" db="EMBL/GenBank/DDBJ databases">
        <authorList>
            <person name="Austin C.R."/>
            <person name="Baumgardner C.A."/>
            <person name="Baysinger H.J."/>
            <person name="David A.M."/>
            <person name="Folse N.B."/>
            <person name="Gammon C.A."/>
            <person name="Garcia V.M."/>
            <person name="Gobble C.S."/>
            <person name="Herold B.N."/>
            <person name="Huamancondor M.S."/>
            <person name="Matheson G.R."/>
            <person name="Mondragon I."/>
            <person name="Nemes S.A."/>
            <person name="Neri L.M."/>
            <person name="Renaud V.D."/>
            <person name="Rigsbee E.A."/>
            <person name="Rockette B.M."/>
            <person name="Santiago M.R."/>
            <person name="Savage M.D."/>
            <person name="Simpson J.M."/>
            <person name="Slentz J.N."/>
            <person name="Spencer B.G."/>
            <person name="White D.J."/>
            <person name="Yarboro C.B."/>
            <person name="Anderson E.L."/>
            <person name="Wallen J.R."/>
            <person name="Gainey M.D."/>
            <person name="Garlena R.A."/>
            <person name="Russell D.A."/>
            <person name="Pope W.H."/>
            <person name="Jacobs-Sera D."/>
            <person name="Hatfull G.F."/>
        </authorList>
    </citation>
    <scope>NUCLEOTIDE SEQUENCE [LARGE SCALE GENOMIC DNA]</scope>
</reference>